<gene>
    <name evidence="1" type="ORF">ITX56_17635</name>
</gene>
<dbReference type="EMBL" id="JADMNK010000010">
    <property type="protein sequence ID" value="MBZ0059592.1"/>
    <property type="molecule type" value="Genomic_DNA"/>
</dbReference>
<protein>
    <submittedName>
        <fullName evidence="1">Uncharacterized protein</fullName>
    </submittedName>
</protein>
<evidence type="ECO:0000313" key="1">
    <source>
        <dbReference type="EMBL" id="MBZ0059592.1"/>
    </source>
</evidence>
<reference evidence="1 2" key="1">
    <citation type="submission" date="2020-11" db="EMBL/GenBank/DDBJ databases">
        <title>Draft Genome of Enterobacter sp. strain EMC7.</title>
        <authorList>
            <person name="Barman P."/>
            <person name="Sinha S."/>
            <person name="Sen S."/>
            <person name="Chakraborty R."/>
        </authorList>
    </citation>
    <scope>NUCLEOTIDE SEQUENCE [LARGE SCALE GENOMIC DNA]</scope>
    <source>
        <strain evidence="1 2">EMC7</strain>
    </source>
</reference>
<accession>A0ABS7RZ58</accession>
<dbReference type="RefSeq" id="WP_223075266.1">
    <property type="nucleotide sequence ID" value="NZ_JADMNK010000010.1"/>
</dbReference>
<comment type="caution">
    <text evidence="1">The sequence shown here is derived from an EMBL/GenBank/DDBJ whole genome shotgun (WGS) entry which is preliminary data.</text>
</comment>
<organism evidence="1 2">
    <name type="scientific">Leclercia barmai</name>
    <dbReference type="NCBI Taxonomy" id="2785629"/>
    <lineage>
        <taxon>Bacteria</taxon>
        <taxon>Pseudomonadati</taxon>
        <taxon>Pseudomonadota</taxon>
        <taxon>Gammaproteobacteria</taxon>
        <taxon>Enterobacterales</taxon>
        <taxon>Enterobacteriaceae</taxon>
        <taxon>Leclercia</taxon>
    </lineage>
</organism>
<evidence type="ECO:0000313" key="2">
    <source>
        <dbReference type="Proteomes" id="UP000706580"/>
    </source>
</evidence>
<sequence>MSKTATHDTAIIYNVEPSPVFVVLRNPINKDFPPRFADLISICGGLGATAKGMRLLCPDGKVRTLPNSRYYFFSGKDKALAHVVQQAAQIAAELERRRAEILVVHDEASEALRIFEACQHAKY</sequence>
<name>A0ABS7RZ58_9ENTR</name>
<dbReference type="Proteomes" id="UP000706580">
    <property type="component" value="Unassembled WGS sequence"/>
</dbReference>
<proteinExistence type="predicted"/>
<keyword evidence="2" id="KW-1185">Reference proteome</keyword>